<dbReference type="PROSITE" id="PS51194">
    <property type="entry name" value="HELICASE_CTER"/>
    <property type="match status" value="1"/>
</dbReference>
<dbReference type="Pfam" id="PF16124">
    <property type="entry name" value="RecQ_Zn_bind"/>
    <property type="match status" value="1"/>
</dbReference>
<keyword evidence="4 13" id="KW-0547">Nucleotide-binding</keyword>
<dbReference type="PANTHER" id="PTHR13710:SF152">
    <property type="entry name" value="ATP-DEPENDENT DNA HELICASE Q5"/>
    <property type="match status" value="1"/>
</dbReference>
<accession>A0A0D8XG14</accession>
<dbReference type="SMART" id="SM00490">
    <property type="entry name" value="HELICc"/>
    <property type="match status" value="1"/>
</dbReference>
<keyword evidence="6 13" id="KW-0347">Helicase</keyword>
<comment type="subcellular location">
    <subcellularLocation>
        <location evidence="1 13">Nucleus</location>
    </subcellularLocation>
</comment>
<dbReference type="GO" id="GO:0043138">
    <property type="term" value="F:3'-5' DNA helicase activity"/>
    <property type="evidence" value="ECO:0007669"/>
    <property type="project" value="UniProtKB-EC"/>
</dbReference>
<evidence type="ECO:0000256" key="9">
    <source>
        <dbReference type="ARBA" id="ARBA00023235"/>
    </source>
</evidence>
<dbReference type="FunFam" id="3.40.50.300:FF:000444">
    <property type="entry name" value="ATP-dependent DNA helicase"/>
    <property type="match status" value="1"/>
</dbReference>
<dbReference type="CDD" id="cd18794">
    <property type="entry name" value="SF2_C_RecQ"/>
    <property type="match status" value="1"/>
</dbReference>
<dbReference type="Gene3D" id="3.40.50.300">
    <property type="entry name" value="P-loop containing nucleotide triphosphate hydrolases"/>
    <property type="match status" value="2"/>
</dbReference>
<keyword evidence="3" id="KW-0479">Metal-binding</keyword>
<dbReference type="InterPro" id="IPR014001">
    <property type="entry name" value="Helicase_ATP-bd"/>
</dbReference>
<evidence type="ECO:0000256" key="5">
    <source>
        <dbReference type="ARBA" id="ARBA00022801"/>
    </source>
</evidence>
<evidence type="ECO:0000256" key="11">
    <source>
        <dbReference type="ARBA" id="ARBA00034617"/>
    </source>
</evidence>
<organism evidence="17 18">
    <name type="scientific">Dictyocaulus viviparus</name>
    <name type="common">Bovine lungworm</name>
    <dbReference type="NCBI Taxonomy" id="29172"/>
    <lineage>
        <taxon>Eukaryota</taxon>
        <taxon>Metazoa</taxon>
        <taxon>Ecdysozoa</taxon>
        <taxon>Nematoda</taxon>
        <taxon>Chromadorea</taxon>
        <taxon>Rhabditida</taxon>
        <taxon>Rhabditina</taxon>
        <taxon>Rhabditomorpha</taxon>
        <taxon>Strongyloidea</taxon>
        <taxon>Metastrongylidae</taxon>
        <taxon>Dictyocaulus</taxon>
    </lineage>
</organism>
<dbReference type="Proteomes" id="UP000053766">
    <property type="component" value="Unassembled WGS sequence"/>
</dbReference>
<keyword evidence="8" id="KW-0238">DNA-binding</keyword>
<sequence>MVGNEIIIDSEDESTIQCSSKNVSPTRKIISSQDFDDKKKERKLSSNKWDFLMNTSSSTSRGNGNKNKRTITSECSSSGNSDIRSAEAVEIHSRRSSFVAPNDGVKHTKIIDLQSSRDKLLKEVFGHDKFKSPIQKRAINCILLRKNDVYVSLPTGAGKSLCYQLPAVVHHGITIVVSPLIALITDQIASLKAKGIPSESLNSKLSAAERTRITEDLRKKVPDVKLLYITPESAATDNMKSASDSLHYRILGSLHKRSLLSYIIVDEAHCVTHWGHDFRPDYLKLNALKDLCPDVPWVALTATANAKAEEDIVKQLGLKCVETFKASTFRGNLYYDVHMKDFLDATPECHLAEFILRCLNVPKEKAVDVSKSGNSQRVGIFCICDSLHHSLFISRFHFRIYHGSGIIYCRTRDECDQVSRMLTFANIRCLSYHAGLSNKVRDDVQNQWMKNQVPVIAATIAFGMGIDKPDVRFVVHWTCPQNLAAYYQESGRAGRDGQRSYCRIYYSQSDKDFLHFLVRRDLSLLKNKNISESARKQQAAAMQFGLEKMIDYAEKAQCRHVCFAKYFGENDLPPCRKHCDYCKDPKSTIKRASQFQNSCSSTKIAKASRSSTGDCELYGGGKRFGEENEYECSSSEAKERLEREEALRMRQVIQNEFAKRRKIEAREINFGDDYIPSTEYPIKEPMSKSIPKLIPQRRETIVRLLSQAIDANWLLFERPCESIEAASVLEWSIYQSAKSITTYEHKTVAKASYKKATRLHVNVMSLSLFGPCVSEIKKMTKECKHFEFVCEKNESNSFVSAGDMLN</sequence>
<dbReference type="GO" id="GO:0000724">
    <property type="term" value="P:double-strand break repair via homologous recombination"/>
    <property type="evidence" value="ECO:0007669"/>
    <property type="project" value="TreeGrafter"/>
</dbReference>
<dbReference type="InterPro" id="IPR011545">
    <property type="entry name" value="DEAD/DEAH_box_helicase_dom"/>
</dbReference>
<reference evidence="18" key="2">
    <citation type="journal article" date="2016" name="Sci. Rep.">
        <title>Dictyocaulus viviparus genome, variome and transcriptome elucidate lungworm biology and support future intervention.</title>
        <authorList>
            <person name="McNulty S.N."/>
            <person name="Strube C."/>
            <person name="Rosa B.A."/>
            <person name="Martin J.C."/>
            <person name="Tyagi R."/>
            <person name="Choi Y.J."/>
            <person name="Wang Q."/>
            <person name="Hallsworth Pepin K."/>
            <person name="Zhang X."/>
            <person name="Ozersky P."/>
            <person name="Wilson R.K."/>
            <person name="Sternberg P.W."/>
            <person name="Gasser R.B."/>
            <person name="Mitreva M."/>
        </authorList>
    </citation>
    <scope>NUCLEOTIDE SEQUENCE [LARGE SCALE GENOMIC DNA]</scope>
    <source>
        <strain evidence="18">HannoverDv2000</strain>
    </source>
</reference>
<dbReference type="PANTHER" id="PTHR13710">
    <property type="entry name" value="DNA HELICASE RECQ FAMILY MEMBER"/>
    <property type="match status" value="1"/>
</dbReference>
<evidence type="ECO:0000256" key="1">
    <source>
        <dbReference type="ARBA" id="ARBA00004123"/>
    </source>
</evidence>
<dbReference type="OrthoDB" id="10261556at2759"/>
<dbReference type="InterPro" id="IPR027417">
    <property type="entry name" value="P-loop_NTPase"/>
</dbReference>
<dbReference type="EC" id="5.6.2.4" evidence="13"/>
<evidence type="ECO:0000256" key="2">
    <source>
        <dbReference type="ARBA" id="ARBA00005446"/>
    </source>
</evidence>
<dbReference type="Pfam" id="PF00270">
    <property type="entry name" value="DEAD"/>
    <property type="match status" value="1"/>
</dbReference>
<keyword evidence="10 13" id="KW-0539">Nucleus</keyword>
<dbReference type="SMART" id="SM00487">
    <property type="entry name" value="DEXDc"/>
    <property type="match status" value="1"/>
</dbReference>
<feature type="region of interest" description="Disordered" evidence="14">
    <location>
        <begin position="55"/>
        <end position="79"/>
    </location>
</feature>
<evidence type="ECO:0000259" key="16">
    <source>
        <dbReference type="PROSITE" id="PS51194"/>
    </source>
</evidence>
<keyword evidence="5 13" id="KW-0378">Hydrolase</keyword>
<evidence type="ECO:0000256" key="13">
    <source>
        <dbReference type="RuleBase" id="RU364117"/>
    </source>
</evidence>
<dbReference type="InterPro" id="IPR032284">
    <property type="entry name" value="RecQ_Zn-bd"/>
</dbReference>
<dbReference type="PROSITE" id="PS00690">
    <property type="entry name" value="DEAH_ATP_HELICASE"/>
    <property type="match status" value="1"/>
</dbReference>
<evidence type="ECO:0000313" key="18">
    <source>
        <dbReference type="Proteomes" id="UP000053766"/>
    </source>
</evidence>
<evidence type="ECO:0000256" key="14">
    <source>
        <dbReference type="SAM" id="MobiDB-lite"/>
    </source>
</evidence>
<feature type="compositionally biased region" description="Low complexity" evidence="14">
    <location>
        <begin position="55"/>
        <end position="65"/>
    </location>
</feature>
<dbReference type="GO" id="GO:0005634">
    <property type="term" value="C:nucleus"/>
    <property type="evidence" value="ECO:0007669"/>
    <property type="project" value="UniProtKB-SubCell"/>
</dbReference>
<dbReference type="GO" id="GO:0005694">
    <property type="term" value="C:chromosome"/>
    <property type="evidence" value="ECO:0007669"/>
    <property type="project" value="TreeGrafter"/>
</dbReference>
<dbReference type="InterPro" id="IPR004589">
    <property type="entry name" value="DNA_helicase_ATP-dep_RecQ"/>
</dbReference>
<evidence type="ECO:0000256" key="4">
    <source>
        <dbReference type="ARBA" id="ARBA00022741"/>
    </source>
</evidence>
<dbReference type="GO" id="GO:0016887">
    <property type="term" value="F:ATP hydrolysis activity"/>
    <property type="evidence" value="ECO:0007669"/>
    <property type="project" value="RHEA"/>
</dbReference>
<dbReference type="PROSITE" id="PS51192">
    <property type="entry name" value="HELICASE_ATP_BIND_1"/>
    <property type="match status" value="1"/>
</dbReference>
<name>A0A0D8XG14_DICVI</name>
<proteinExistence type="inferred from homology"/>
<dbReference type="InterPro" id="IPR002464">
    <property type="entry name" value="DNA/RNA_helicase_DEAH_CS"/>
</dbReference>
<evidence type="ECO:0000259" key="15">
    <source>
        <dbReference type="PROSITE" id="PS51192"/>
    </source>
</evidence>
<reference evidence="17 18" key="1">
    <citation type="submission" date="2013-11" db="EMBL/GenBank/DDBJ databases">
        <title>Draft genome of the bovine lungworm Dictyocaulus viviparus.</title>
        <authorList>
            <person name="Mitreva M."/>
        </authorList>
    </citation>
    <scope>NUCLEOTIDE SEQUENCE [LARGE SCALE GENOMIC DNA]</scope>
    <source>
        <strain evidence="17 18">HannoverDv2000</strain>
    </source>
</reference>
<evidence type="ECO:0000256" key="8">
    <source>
        <dbReference type="ARBA" id="ARBA00023125"/>
    </source>
</evidence>
<keyword evidence="18" id="KW-1185">Reference proteome</keyword>
<dbReference type="GO" id="GO:0009378">
    <property type="term" value="F:four-way junction helicase activity"/>
    <property type="evidence" value="ECO:0007669"/>
    <property type="project" value="TreeGrafter"/>
</dbReference>
<comment type="catalytic activity">
    <reaction evidence="12 13">
        <text>ATP + H2O = ADP + phosphate + H(+)</text>
        <dbReference type="Rhea" id="RHEA:13065"/>
        <dbReference type="ChEBI" id="CHEBI:15377"/>
        <dbReference type="ChEBI" id="CHEBI:15378"/>
        <dbReference type="ChEBI" id="CHEBI:30616"/>
        <dbReference type="ChEBI" id="CHEBI:43474"/>
        <dbReference type="ChEBI" id="CHEBI:456216"/>
    </reaction>
</comment>
<dbReference type="GO" id="GO:0005737">
    <property type="term" value="C:cytoplasm"/>
    <property type="evidence" value="ECO:0007669"/>
    <property type="project" value="TreeGrafter"/>
</dbReference>
<keyword evidence="9" id="KW-0413">Isomerase</keyword>
<evidence type="ECO:0000256" key="10">
    <source>
        <dbReference type="ARBA" id="ARBA00023242"/>
    </source>
</evidence>
<evidence type="ECO:0000256" key="7">
    <source>
        <dbReference type="ARBA" id="ARBA00022840"/>
    </source>
</evidence>
<feature type="compositionally biased region" description="Polar residues" evidence="14">
    <location>
        <begin position="70"/>
        <end position="79"/>
    </location>
</feature>
<feature type="domain" description="Helicase C-terminal" evidence="16">
    <location>
        <begin position="392"/>
        <end position="550"/>
    </location>
</feature>
<evidence type="ECO:0000313" key="17">
    <source>
        <dbReference type="EMBL" id="KJH42652.1"/>
    </source>
</evidence>
<dbReference type="InterPro" id="IPR001650">
    <property type="entry name" value="Helicase_C-like"/>
</dbReference>
<dbReference type="AlphaFoldDB" id="A0A0D8XG14"/>
<keyword evidence="7 13" id="KW-0067">ATP-binding</keyword>
<dbReference type="EMBL" id="KN716642">
    <property type="protein sequence ID" value="KJH42652.1"/>
    <property type="molecule type" value="Genomic_DNA"/>
</dbReference>
<comment type="similarity">
    <text evidence="2 13">Belongs to the helicase family. RecQ subfamily.</text>
</comment>
<dbReference type="Pfam" id="PF00271">
    <property type="entry name" value="Helicase_C"/>
    <property type="match status" value="1"/>
</dbReference>
<protein>
    <recommendedName>
        <fullName evidence="13">ATP-dependent DNA helicase</fullName>
        <ecNumber evidence="13">5.6.2.4</ecNumber>
    </recommendedName>
</protein>
<feature type="domain" description="Helicase ATP-binding" evidence="15">
    <location>
        <begin position="140"/>
        <end position="322"/>
    </location>
</feature>
<evidence type="ECO:0000256" key="6">
    <source>
        <dbReference type="ARBA" id="ARBA00022806"/>
    </source>
</evidence>
<dbReference type="STRING" id="29172.A0A0D8XG14"/>
<gene>
    <name evidence="17" type="ORF">DICVIV_11357</name>
</gene>
<dbReference type="GO" id="GO:0005524">
    <property type="term" value="F:ATP binding"/>
    <property type="evidence" value="ECO:0007669"/>
    <property type="project" value="UniProtKB-KW"/>
</dbReference>
<dbReference type="GO" id="GO:0046872">
    <property type="term" value="F:metal ion binding"/>
    <property type="evidence" value="ECO:0007669"/>
    <property type="project" value="UniProtKB-KW"/>
</dbReference>
<dbReference type="SUPFAM" id="SSF52540">
    <property type="entry name" value="P-loop containing nucleoside triphosphate hydrolases"/>
    <property type="match status" value="1"/>
</dbReference>
<dbReference type="NCBIfam" id="TIGR00614">
    <property type="entry name" value="recQ_fam"/>
    <property type="match status" value="1"/>
</dbReference>
<comment type="catalytic activity">
    <reaction evidence="11 13">
        <text>Couples ATP hydrolysis with the unwinding of duplex DNA by translocating in the 3'-5' direction.</text>
        <dbReference type="EC" id="5.6.2.4"/>
    </reaction>
</comment>
<dbReference type="GO" id="GO:0003677">
    <property type="term" value="F:DNA binding"/>
    <property type="evidence" value="ECO:0007669"/>
    <property type="project" value="UniProtKB-KW"/>
</dbReference>
<evidence type="ECO:0000256" key="3">
    <source>
        <dbReference type="ARBA" id="ARBA00022723"/>
    </source>
</evidence>
<evidence type="ECO:0000256" key="12">
    <source>
        <dbReference type="ARBA" id="ARBA00049360"/>
    </source>
</evidence>